<keyword evidence="8 13" id="KW-0472">Membrane</keyword>
<evidence type="ECO:0000256" key="13">
    <source>
        <dbReference type="SAM" id="Phobius"/>
    </source>
</evidence>
<comment type="similarity">
    <text evidence="9">Belongs to the TMEM147 family.</text>
</comment>
<evidence type="ECO:0000256" key="6">
    <source>
        <dbReference type="ARBA" id="ARBA00022824"/>
    </source>
</evidence>
<evidence type="ECO:0000256" key="2">
    <source>
        <dbReference type="ARBA" id="ARBA00004477"/>
    </source>
</evidence>
<organism evidence="14 15">
    <name type="scientific">Rangifer tarandus platyrhynchus</name>
    <name type="common">Svalbard reindeer</name>
    <dbReference type="NCBI Taxonomy" id="3082113"/>
    <lineage>
        <taxon>Eukaryota</taxon>
        <taxon>Metazoa</taxon>
        <taxon>Chordata</taxon>
        <taxon>Craniata</taxon>
        <taxon>Vertebrata</taxon>
        <taxon>Euteleostomi</taxon>
        <taxon>Mammalia</taxon>
        <taxon>Eutheria</taxon>
        <taxon>Laurasiatheria</taxon>
        <taxon>Artiodactyla</taxon>
        <taxon>Ruminantia</taxon>
        <taxon>Pecora</taxon>
        <taxon>Cervidae</taxon>
        <taxon>Odocoileinae</taxon>
        <taxon>Rangifer</taxon>
    </lineage>
</organism>
<reference evidence="14" key="1">
    <citation type="submission" date="2023-04" db="EMBL/GenBank/DDBJ databases">
        <authorList>
            <consortium name="ELIXIR-Norway"/>
        </authorList>
    </citation>
    <scope>NUCLEOTIDE SEQUENCE [LARGE SCALE GENOMIC DNA]</scope>
</reference>
<keyword evidence="6" id="KW-0256">Endoplasmic reticulum</keyword>
<evidence type="ECO:0000256" key="4">
    <source>
        <dbReference type="ARBA" id="ARBA00022475"/>
    </source>
</evidence>
<dbReference type="Proteomes" id="UP001176941">
    <property type="component" value="Chromosome 3"/>
</dbReference>
<evidence type="ECO:0000256" key="3">
    <source>
        <dbReference type="ARBA" id="ARBA00004651"/>
    </source>
</evidence>
<evidence type="ECO:0000313" key="15">
    <source>
        <dbReference type="Proteomes" id="UP001176941"/>
    </source>
</evidence>
<evidence type="ECO:0000256" key="10">
    <source>
        <dbReference type="ARBA" id="ARBA00034846"/>
    </source>
</evidence>
<evidence type="ECO:0000256" key="7">
    <source>
        <dbReference type="ARBA" id="ARBA00022989"/>
    </source>
</evidence>
<keyword evidence="4" id="KW-1003">Cell membrane</keyword>
<dbReference type="Pfam" id="PF09767">
    <property type="entry name" value="DUF2053"/>
    <property type="match status" value="1"/>
</dbReference>
<sequence>MVASLGWATTELIMSRGIPLWIGAWGHWFDWKYIQMSIDSNISLVHHIVASAQAFAMETFVHLCSLGSWTALLARVLVTGLLALSSSALYVNMHT</sequence>
<dbReference type="PANTHER" id="PTHR12869:SF0">
    <property type="entry name" value="BOS COMPLEX SUBUNIT TMEM147"/>
    <property type="match status" value="1"/>
</dbReference>
<dbReference type="PANTHER" id="PTHR12869">
    <property type="entry name" value="SMALL SEVEN TRANSMEMBRANE DOMAIN-CONTAINING PROTEIN"/>
    <property type="match status" value="1"/>
</dbReference>
<evidence type="ECO:0000313" key="14">
    <source>
        <dbReference type="EMBL" id="CAI9170852.1"/>
    </source>
</evidence>
<dbReference type="InterPro" id="IPR019164">
    <property type="entry name" value="TMEM147"/>
</dbReference>
<evidence type="ECO:0000256" key="9">
    <source>
        <dbReference type="ARBA" id="ARBA00034739"/>
    </source>
</evidence>
<gene>
    <name evidence="14" type="ORF">MRATA1EN1_LOCUS19814</name>
</gene>
<dbReference type="EMBL" id="OX459939">
    <property type="protein sequence ID" value="CAI9170852.1"/>
    <property type="molecule type" value="Genomic_DNA"/>
</dbReference>
<comment type="subcellular location">
    <subcellularLocation>
        <location evidence="3">Cell membrane</location>
        <topology evidence="3">Multi-pass membrane protein</topology>
    </subcellularLocation>
    <subcellularLocation>
        <location evidence="2">Endoplasmic reticulum membrane</location>
        <topology evidence="2">Multi-pass membrane protein</topology>
    </subcellularLocation>
    <subcellularLocation>
        <location evidence="1">Nucleus membrane</location>
        <topology evidence="1">Multi-pass membrane protein</topology>
    </subcellularLocation>
</comment>
<evidence type="ECO:0000256" key="5">
    <source>
        <dbReference type="ARBA" id="ARBA00022692"/>
    </source>
</evidence>
<evidence type="ECO:0000256" key="12">
    <source>
        <dbReference type="ARBA" id="ARBA00045811"/>
    </source>
</evidence>
<proteinExistence type="inferred from homology"/>
<keyword evidence="7 13" id="KW-1133">Transmembrane helix</keyword>
<keyword evidence="5 13" id="KW-0812">Transmembrane</keyword>
<feature type="transmembrane region" description="Helical" evidence="13">
    <location>
        <begin position="72"/>
        <end position="91"/>
    </location>
</feature>
<evidence type="ECO:0000256" key="1">
    <source>
        <dbReference type="ARBA" id="ARBA00004232"/>
    </source>
</evidence>
<evidence type="ECO:0000256" key="11">
    <source>
        <dbReference type="ARBA" id="ARBA00034899"/>
    </source>
</evidence>
<evidence type="ECO:0000256" key="8">
    <source>
        <dbReference type="ARBA" id="ARBA00023136"/>
    </source>
</evidence>
<keyword evidence="15" id="KW-1185">Reference proteome</keyword>
<accession>A0ABN8ZAC3</accession>
<protein>
    <recommendedName>
        <fullName evidence="10">BOS complex subunit TMEM147</fullName>
    </recommendedName>
    <alternativeName>
        <fullName evidence="11">Transmembrane protein 147</fullName>
    </alternativeName>
</protein>
<name>A0ABN8ZAC3_RANTA</name>
<comment type="function">
    <text evidence="12">Component of the multi-pass translocon (MPT) complex that mediates insertion of multi-pass membrane proteins into the lipid bilayer of membranes. The MPT complex takes over after the SEC61 complex: following membrane insertion of the first few transmembrane segments of proteins by the SEC61 complex, the MPT complex occludes the lateral gate of the SEC61 complex to promote insertion of subsequent transmembrane regions. Also acts as a negative regulator of CHRM3 function, most likely by interfering with its trafficking to the cell membrane. Negatively regulates CHRM3-mediated calcium mobilization and activation of RPS6KA1/p90RSK activity. Regulates LBR localization to the nucleus inner membrane.</text>
</comment>